<sequence length="171" mass="19930">MIKGAMAGAVVMMLAGCQLYNEALKPDRQEERYIQATRKGEILNGLKTEAVIVATRLNEFDPEQFKSSEGEYFFIDIYISDDAREPKDRGLNNPLYSLRLSNGSEPIEIKRVEREELLKRNITFASRWGEYFLVKFEPQERRYLDRIKLELMHKNLGVTVLDYGFRNIKAE</sequence>
<accession>Q7MSC4</accession>
<dbReference type="EMBL" id="BX571658">
    <property type="protein sequence ID" value="CAE09716.1"/>
    <property type="molecule type" value="Genomic_DNA"/>
</dbReference>
<dbReference type="eggNOG" id="ENOG50319NZ">
    <property type="taxonomic scope" value="Bacteria"/>
</dbReference>
<proteinExistence type="predicted"/>
<dbReference type="AlphaFoldDB" id="Q7MSC4"/>
<dbReference type="PROSITE" id="PS51257">
    <property type="entry name" value="PROKAR_LIPOPROTEIN"/>
    <property type="match status" value="1"/>
</dbReference>
<keyword evidence="2" id="KW-1185">Reference proteome</keyword>
<evidence type="ECO:0000313" key="2">
    <source>
        <dbReference type="Proteomes" id="UP000000422"/>
    </source>
</evidence>
<protein>
    <recommendedName>
        <fullName evidence="3">Lipoprotein</fullName>
    </recommendedName>
</protein>
<evidence type="ECO:0000313" key="1">
    <source>
        <dbReference type="EMBL" id="CAE09716.1"/>
    </source>
</evidence>
<dbReference type="KEGG" id="wsu:WS0584"/>
<dbReference type="Proteomes" id="UP000000422">
    <property type="component" value="Chromosome"/>
</dbReference>
<evidence type="ECO:0008006" key="3">
    <source>
        <dbReference type="Google" id="ProtNLM"/>
    </source>
</evidence>
<dbReference type="STRING" id="273121.WS0584"/>
<gene>
    <name evidence="1" type="ordered locus">WS0584</name>
</gene>
<reference evidence="1 2" key="1">
    <citation type="journal article" date="2003" name="Proc. Natl. Acad. Sci. U.S.A.">
        <title>Complete genome sequence and analysis of Wolinella succinogenes.</title>
        <authorList>
            <person name="Baar C."/>
            <person name="Eppinger M."/>
            <person name="Raddatz G."/>
            <person name="Simon JM."/>
            <person name="Lanz C."/>
            <person name="Klimmek O."/>
            <person name="Nandakumar R."/>
            <person name="Gross R."/>
            <person name="Rosinus A."/>
            <person name="Keller H."/>
            <person name="Jagtap P."/>
            <person name="Linke B."/>
            <person name="Meyer F."/>
            <person name="Lederer H."/>
            <person name="Schuster S.C."/>
        </authorList>
    </citation>
    <scope>NUCLEOTIDE SEQUENCE [LARGE SCALE GENOMIC DNA]</scope>
    <source>
        <strain evidence="2">ATCC 29543 / DSM 1740 / CCUG 13145 / JCM 31913 / LMG 7466 / NCTC 11488 / FDC 602W</strain>
    </source>
</reference>
<dbReference type="HOGENOM" id="CLU_133175_0_0_7"/>
<organism evidence="2">
    <name type="scientific">Wolinella succinogenes (strain ATCC 29543 / DSM 1740 / CCUG 13145 / JCM 31913 / LMG 7466 / NCTC 11488 / FDC 602W)</name>
    <name type="common">Vibrio succinogenes</name>
    <dbReference type="NCBI Taxonomy" id="273121"/>
    <lineage>
        <taxon>Bacteria</taxon>
        <taxon>Pseudomonadati</taxon>
        <taxon>Campylobacterota</taxon>
        <taxon>Epsilonproteobacteria</taxon>
        <taxon>Campylobacterales</taxon>
        <taxon>Helicobacteraceae</taxon>
        <taxon>Wolinella</taxon>
    </lineage>
</organism>
<name>Q7MSC4_WOLSU</name>